<gene>
    <name evidence="9" type="ORF">PQR62_02585</name>
</gene>
<dbReference type="EMBL" id="JAQQFM010000001">
    <property type="protein sequence ID" value="MFL9923137.1"/>
    <property type="molecule type" value="Genomic_DNA"/>
</dbReference>
<dbReference type="InterPro" id="IPR002328">
    <property type="entry name" value="ADH_Zn_CS"/>
</dbReference>
<sequence>MQQGIVIHAPHDLRVQELDTGALQPHQLKVKVKAGGICGSDLHYYHHGGFGTVRIKEPMVLGHEVSGQIAEAGSAITDIQPGTRISISPSRPCGTCKYCQEGKQNHCLDMRFYGSAMRTPHVQGAFRQEIVIERSQAHVVEDHVTDGEAAMAEPLSVALHAVRRAGPLMGKRVLITGCGPIGALTVIAARRAGALQIVVTDVARMPLETALKVGADQAIDVSKTPDALKAFSADKGTFDVLFEVSGNEQALRGALDSLRPGAVIVQVGLGGDINFPANLLVGKELEWRGAFRFHEEFAMAVELMNKKLVDVKPLITATYPFEKSVEAFEIAGDRSTMMKVQLSFN</sequence>
<dbReference type="SUPFAM" id="SSF50129">
    <property type="entry name" value="GroES-like"/>
    <property type="match status" value="1"/>
</dbReference>
<evidence type="ECO:0000256" key="6">
    <source>
        <dbReference type="RuleBase" id="RU361277"/>
    </source>
</evidence>
<dbReference type="Gene3D" id="3.40.50.720">
    <property type="entry name" value="NAD(P)-binding Rossmann-like Domain"/>
    <property type="match status" value="1"/>
</dbReference>
<dbReference type="PANTHER" id="PTHR43161">
    <property type="entry name" value="SORBITOL DEHYDROGENASE"/>
    <property type="match status" value="1"/>
</dbReference>
<evidence type="ECO:0000259" key="8">
    <source>
        <dbReference type="Pfam" id="PF08240"/>
    </source>
</evidence>
<dbReference type="SUPFAM" id="SSF51735">
    <property type="entry name" value="NAD(P)-binding Rossmann-fold domains"/>
    <property type="match status" value="1"/>
</dbReference>
<dbReference type="PROSITE" id="PS00059">
    <property type="entry name" value="ADH_ZINC"/>
    <property type="match status" value="1"/>
</dbReference>
<dbReference type="Pfam" id="PF08240">
    <property type="entry name" value="ADH_N"/>
    <property type="match status" value="1"/>
</dbReference>
<dbReference type="InterPro" id="IPR013149">
    <property type="entry name" value="ADH-like_C"/>
</dbReference>
<proteinExistence type="inferred from homology"/>
<dbReference type="InterPro" id="IPR011032">
    <property type="entry name" value="GroES-like_sf"/>
</dbReference>
<evidence type="ECO:0000256" key="5">
    <source>
        <dbReference type="ARBA" id="ARBA00023002"/>
    </source>
</evidence>
<dbReference type="InterPro" id="IPR036291">
    <property type="entry name" value="NAD(P)-bd_dom_sf"/>
</dbReference>
<organism evidence="9 10">
    <name type="scientific">Herbaspirillum lusitanum</name>
    <dbReference type="NCBI Taxonomy" id="213312"/>
    <lineage>
        <taxon>Bacteria</taxon>
        <taxon>Pseudomonadati</taxon>
        <taxon>Pseudomonadota</taxon>
        <taxon>Betaproteobacteria</taxon>
        <taxon>Burkholderiales</taxon>
        <taxon>Oxalobacteraceae</taxon>
        <taxon>Herbaspirillum</taxon>
    </lineage>
</organism>
<evidence type="ECO:0000256" key="3">
    <source>
        <dbReference type="ARBA" id="ARBA00022723"/>
    </source>
</evidence>
<dbReference type="InterPro" id="IPR013154">
    <property type="entry name" value="ADH-like_N"/>
</dbReference>
<keyword evidence="10" id="KW-1185">Reference proteome</keyword>
<dbReference type="PANTHER" id="PTHR43161:SF9">
    <property type="entry name" value="SORBITOL DEHYDROGENASE"/>
    <property type="match status" value="1"/>
</dbReference>
<evidence type="ECO:0000256" key="2">
    <source>
        <dbReference type="ARBA" id="ARBA00008072"/>
    </source>
</evidence>
<feature type="domain" description="Alcohol dehydrogenase-like C-terminal" evidence="7">
    <location>
        <begin position="180"/>
        <end position="305"/>
    </location>
</feature>
<evidence type="ECO:0000259" key="7">
    <source>
        <dbReference type="Pfam" id="PF00107"/>
    </source>
</evidence>
<evidence type="ECO:0000256" key="4">
    <source>
        <dbReference type="ARBA" id="ARBA00022833"/>
    </source>
</evidence>
<name>A0ABW9A435_9BURK</name>
<comment type="similarity">
    <text evidence="2 6">Belongs to the zinc-containing alcohol dehydrogenase family.</text>
</comment>
<keyword evidence="5" id="KW-0560">Oxidoreductase</keyword>
<evidence type="ECO:0000313" key="10">
    <source>
        <dbReference type="Proteomes" id="UP001629246"/>
    </source>
</evidence>
<accession>A0ABW9A435</accession>
<dbReference type="Gene3D" id="3.90.180.10">
    <property type="entry name" value="Medium-chain alcohol dehydrogenases, catalytic domain"/>
    <property type="match status" value="1"/>
</dbReference>
<dbReference type="RefSeq" id="WP_408154463.1">
    <property type="nucleotide sequence ID" value="NZ_JAQQFM010000001.1"/>
</dbReference>
<keyword evidence="3 6" id="KW-0479">Metal-binding</keyword>
<protein>
    <submittedName>
        <fullName evidence="9">L-idonate 5-dehydrogenase</fullName>
    </submittedName>
</protein>
<comment type="cofactor">
    <cofactor evidence="1 6">
        <name>Zn(2+)</name>
        <dbReference type="ChEBI" id="CHEBI:29105"/>
    </cofactor>
</comment>
<dbReference type="CDD" id="cd08232">
    <property type="entry name" value="idonate-5-DH"/>
    <property type="match status" value="1"/>
</dbReference>
<dbReference type="Pfam" id="PF00107">
    <property type="entry name" value="ADH_zinc_N"/>
    <property type="match status" value="1"/>
</dbReference>
<reference evidence="9 10" key="1">
    <citation type="journal article" date="2024" name="Chem. Sci.">
        <title>Discovery of megapolipeptins by genome mining of a Burkholderiales bacteria collection.</title>
        <authorList>
            <person name="Paulo B.S."/>
            <person name="Recchia M.J.J."/>
            <person name="Lee S."/>
            <person name="Fergusson C.H."/>
            <person name="Romanowski S.B."/>
            <person name="Hernandez A."/>
            <person name="Krull N."/>
            <person name="Liu D.Y."/>
            <person name="Cavanagh H."/>
            <person name="Bos A."/>
            <person name="Gray C.A."/>
            <person name="Murphy B.T."/>
            <person name="Linington R.G."/>
            <person name="Eustaquio A.S."/>
        </authorList>
    </citation>
    <scope>NUCLEOTIDE SEQUENCE [LARGE SCALE GENOMIC DNA]</scope>
    <source>
        <strain evidence="9 10">RL21-008-BIB-A</strain>
    </source>
</reference>
<dbReference type="Proteomes" id="UP001629246">
    <property type="component" value="Unassembled WGS sequence"/>
</dbReference>
<keyword evidence="4 6" id="KW-0862">Zinc</keyword>
<comment type="caution">
    <text evidence="9">The sequence shown here is derived from an EMBL/GenBank/DDBJ whole genome shotgun (WGS) entry which is preliminary data.</text>
</comment>
<feature type="domain" description="Alcohol dehydrogenase-like N-terminal" evidence="8">
    <location>
        <begin position="24"/>
        <end position="140"/>
    </location>
</feature>
<evidence type="ECO:0000313" key="9">
    <source>
        <dbReference type="EMBL" id="MFL9923137.1"/>
    </source>
</evidence>
<evidence type="ECO:0000256" key="1">
    <source>
        <dbReference type="ARBA" id="ARBA00001947"/>
    </source>
</evidence>